<dbReference type="GO" id="GO:0006368">
    <property type="term" value="P:transcription elongation by RNA polymerase II"/>
    <property type="evidence" value="ECO:0007669"/>
    <property type="project" value="InterPro"/>
</dbReference>
<keyword evidence="4" id="KW-1185">Reference proteome</keyword>
<dbReference type="InterPro" id="IPR036390">
    <property type="entry name" value="WH_DNA-bd_sf"/>
</dbReference>
<reference evidence="3 4" key="1">
    <citation type="submission" date="2017-03" db="EMBL/GenBank/DDBJ databases">
        <title>Genomes of endolithic fungi from Antarctica.</title>
        <authorList>
            <person name="Coleine C."/>
            <person name="Masonjones S."/>
            <person name="Stajich J.E."/>
        </authorList>
    </citation>
    <scope>NUCLEOTIDE SEQUENCE [LARGE SCALE GENOMIC DNA]</scope>
    <source>
        <strain evidence="3 4">CCFEE 6315</strain>
    </source>
</reference>
<gene>
    <name evidence="3" type="ORF">B0A50_00894</name>
</gene>
<feature type="region of interest" description="Disordered" evidence="1">
    <location>
        <begin position="331"/>
        <end position="716"/>
    </location>
</feature>
<sequence length="789" mass="83452">MEVHGIPPSGVSLRGVGGPIDTSKATSDNAILLRLNDGLLQDIRKASQHAKHGLQFVTGSSPKLRIGGRTIDLTISPEAFRNELYASTATGPLSELTFSGLVSHRAELKGSKTESGDNTAGSDAALAALQNSLASYEQDRQAKQSTIVSSVLPAKGRGTAGKQRPLIAGQQSSRASPHAAATSNPSSALLNASNSDAAVKQAALRKPVIHLLALRSASIESIMSKTHIPKEDLDPILQKIAKHEGGKWQLSDKAFRDLDVWSFGYGSTEERQKAVDNAIRSYDRQRIGKEEKIWQQLLPEEDRGKGIILSRLNGGGGGQVNRGLAPNYAPSPLLDVEKAGESKPGSIANTPKLGASTPRPASSKGDVMKRLLSKDPKKARAMDEAREKKRKEREARETTASDREGARPVKRQTTTKENPKVKSAEIVHSSEDESGEEGEVKEEEITRVDSKVSPQQPKAAGNVKTSSPGGNVPNKVKDAKAKTVGKPKAALDPAKSIASLASKSSTPLGAGKSTPRSTTGLTAPTSQHKSQRSPQKADSRPNVPSPLGAARPRVASDVSDRSAIGVQRTKQATATGTPHGLGITTGSRKRHDTVTSNDSGSSSGSDKKLAELKSSAKPSKPAPSSNGTTRPKPTQTNGAVPQKPQNGVKRKAGDSAAPAGDEDEHAAKHRKTDSASSQSQKSHASSTAQTTARTSPNHVENGGGGSSSSNSSDSAASVLDSITFTQGVNLAEKFRDTYYPAYTKMYDAQAAKEASGVAVGKEERERLWAMHRRLEQMKMEIRRASLRAD</sequence>
<feature type="compositionally biased region" description="Low complexity" evidence="1">
    <location>
        <begin position="707"/>
        <end position="716"/>
    </location>
</feature>
<dbReference type="Proteomes" id="UP000308549">
    <property type="component" value="Unassembled WGS sequence"/>
</dbReference>
<comment type="caution">
    <text evidence="3">The sequence shown here is derived from an EMBL/GenBank/DDBJ whole genome shotgun (WGS) entry which is preliminary data.</text>
</comment>
<feature type="compositionally biased region" description="Basic and acidic residues" evidence="1">
    <location>
        <begin position="417"/>
        <end position="431"/>
    </location>
</feature>
<protein>
    <recommendedName>
        <fullName evidence="2">RNA polymerase II elongation factor ELL N-terminal domain-containing protein</fullName>
    </recommendedName>
</protein>
<dbReference type="InterPro" id="IPR019464">
    <property type="entry name" value="ELL_N"/>
</dbReference>
<dbReference type="GO" id="GO:0008023">
    <property type="term" value="C:transcription elongation factor complex"/>
    <property type="evidence" value="ECO:0007669"/>
    <property type="project" value="InterPro"/>
</dbReference>
<dbReference type="UniPathway" id="UPA00143"/>
<dbReference type="GO" id="GO:0016567">
    <property type="term" value="P:protein ubiquitination"/>
    <property type="evidence" value="ECO:0007669"/>
    <property type="project" value="UniProtKB-UniPathway"/>
</dbReference>
<dbReference type="Pfam" id="PF10390">
    <property type="entry name" value="ELL"/>
    <property type="match status" value="1"/>
</dbReference>
<feature type="compositionally biased region" description="Basic and acidic residues" evidence="1">
    <location>
        <begin position="366"/>
        <end position="407"/>
    </location>
</feature>
<feature type="compositionally biased region" description="Low complexity" evidence="1">
    <location>
        <begin position="612"/>
        <end position="625"/>
    </location>
</feature>
<dbReference type="SUPFAM" id="SSF46785">
    <property type="entry name" value="Winged helix' DNA-binding domain"/>
    <property type="match status" value="1"/>
</dbReference>
<feature type="domain" description="RNA polymerase II elongation factor ELL N-terminal" evidence="2">
    <location>
        <begin position="130"/>
        <end position="271"/>
    </location>
</feature>
<proteinExistence type="predicted"/>
<dbReference type="EMBL" id="NAJL01000003">
    <property type="protein sequence ID" value="TKA33341.1"/>
    <property type="molecule type" value="Genomic_DNA"/>
</dbReference>
<feature type="region of interest" description="Disordered" evidence="1">
    <location>
        <begin position="147"/>
        <end position="187"/>
    </location>
</feature>
<feature type="compositionally biased region" description="Low complexity" evidence="1">
    <location>
        <begin position="674"/>
        <end position="695"/>
    </location>
</feature>
<dbReference type="OrthoDB" id="2587563at2759"/>
<feature type="compositionally biased region" description="Polar residues" evidence="1">
    <location>
        <begin position="514"/>
        <end position="536"/>
    </location>
</feature>
<dbReference type="AlphaFoldDB" id="A0A4U0UCV2"/>
<accession>A0A4U0UCV2</accession>
<evidence type="ECO:0000313" key="3">
    <source>
        <dbReference type="EMBL" id="TKA33341.1"/>
    </source>
</evidence>
<evidence type="ECO:0000259" key="2">
    <source>
        <dbReference type="Pfam" id="PF10390"/>
    </source>
</evidence>
<dbReference type="Gene3D" id="1.10.10.2670">
    <property type="entry name" value="E3 ubiquitin-protein ligase"/>
    <property type="match status" value="1"/>
</dbReference>
<organism evidence="3 4">
    <name type="scientific">Salinomyces thailandicus</name>
    <dbReference type="NCBI Taxonomy" id="706561"/>
    <lineage>
        <taxon>Eukaryota</taxon>
        <taxon>Fungi</taxon>
        <taxon>Dikarya</taxon>
        <taxon>Ascomycota</taxon>
        <taxon>Pezizomycotina</taxon>
        <taxon>Dothideomycetes</taxon>
        <taxon>Dothideomycetidae</taxon>
        <taxon>Mycosphaerellales</taxon>
        <taxon>Teratosphaeriaceae</taxon>
        <taxon>Salinomyces</taxon>
    </lineage>
</organism>
<feature type="compositionally biased region" description="Polar residues" evidence="1">
    <location>
        <begin position="626"/>
        <end position="645"/>
    </location>
</feature>
<name>A0A4U0UCV2_9PEZI</name>
<evidence type="ECO:0000313" key="4">
    <source>
        <dbReference type="Proteomes" id="UP000308549"/>
    </source>
</evidence>
<evidence type="ECO:0000256" key="1">
    <source>
        <dbReference type="SAM" id="MobiDB-lite"/>
    </source>
</evidence>
<feature type="compositionally biased region" description="Low complexity" evidence="1">
    <location>
        <begin position="494"/>
        <end position="505"/>
    </location>
</feature>
<dbReference type="InterPro" id="IPR042065">
    <property type="entry name" value="E3_ELL-like"/>
</dbReference>
<feature type="compositionally biased region" description="Acidic residues" evidence="1">
    <location>
        <begin position="432"/>
        <end position="442"/>
    </location>
</feature>